<evidence type="ECO:0000256" key="3">
    <source>
        <dbReference type="ARBA" id="ARBA00022692"/>
    </source>
</evidence>
<keyword evidence="4 6" id="KW-1133">Transmembrane helix</keyword>
<dbReference type="GO" id="GO:0032040">
    <property type="term" value="C:small-subunit processome"/>
    <property type="evidence" value="ECO:0007669"/>
    <property type="project" value="TreeGrafter"/>
</dbReference>
<dbReference type="PANTHER" id="PTHR12455">
    <property type="entry name" value="NUCLEOLAR COMPLEX PROTEIN 4"/>
    <property type="match status" value="1"/>
</dbReference>
<dbReference type="AlphaFoldDB" id="A0A6A4HPE9"/>
<dbReference type="PANTHER" id="PTHR12455:SF0">
    <property type="entry name" value="NUCLEOLAR COMPLEX PROTEIN 4 HOMOLOG"/>
    <property type="match status" value="1"/>
</dbReference>
<dbReference type="GO" id="GO:0042254">
    <property type="term" value="P:ribosome biogenesis"/>
    <property type="evidence" value="ECO:0007669"/>
    <property type="project" value="InterPro"/>
</dbReference>
<dbReference type="InterPro" id="IPR016024">
    <property type="entry name" value="ARM-type_fold"/>
</dbReference>
<gene>
    <name evidence="8" type="ORF">BT96DRAFT_858190</name>
</gene>
<name>A0A6A4HPE9_9AGAR</name>
<protein>
    <submittedName>
        <fullName evidence="8">CBF-domain-containing protein</fullName>
    </submittedName>
</protein>
<feature type="region of interest" description="Disordered" evidence="5">
    <location>
        <begin position="241"/>
        <end position="277"/>
    </location>
</feature>
<organism evidence="8 9">
    <name type="scientific">Gymnopus androsaceus JB14</name>
    <dbReference type="NCBI Taxonomy" id="1447944"/>
    <lineage>
        <taxon>Eukaryota</taxon>
        <taxon>Fungi</taxon>
        <taxon>Dikarya</taxon>
        <taxon>Basidiomycota</taxon>
        <taxon>Agaricomycotina</taxon>
        <taxon>Agaricomycetes</taxon>
        <taxon>Agaricomycetidae</taxon>
        <taxon>Agaricales</taxon>
        <taxon>Marasmiineae</taxon>
        <taxon>Omphalotaceae</taxon>
        <taxon>Gymnopus</taxon>
    </lineage>
</organism>
<sequence>MTLPPPSKKRKVNGSSLSQSIAQLERQITDAVSSNSSLNPLADLVDIALNAKGPQDTSKAIYALYRVFVVVISSGKLGLGGDESAKVVKAWLWERLNAYVLLLTGLLKDEEKSLRTSSLQILFSLQTHLSKSASESSSGPQFHLSHFRKIVSALLYCPPSQRSDSNVSPRDTKLDPDVLHLFHENWFSVHDDIRWFFLRESGTILSKINPQSHPDVSSNLLSILEQLVTFPTEQSELNSWWVPELGNKPPKPKAQDESEYGDGEEELKPDDDDEEDDWRKYFDEDAKDKDVKKSKGPMGRAHTLTLHQSLHNLPSHRAVFTRAWLNLLSKLVVPNNSDATKALAIRALNVMHRGVLPHLTRPVLVMDWIGACVDYGGTVGLLALNALYVLMKEYNLDYPSFYTRLYAFLDRDVLHLKHRARFFRMTELFLSSTHLPATLLASFVKRVARLSLSAPPSAIVMVIPFTYNILKRHPSLMIMIHRESDSEIAAEDPFIPSETNPLLTEALSSSLWELQSHRRHYHSSVSTLAKIFSEAFTKPKYTMEDFLDHTYGTLFDAEANRKIKKGTSGCTRGGATTEGKITTVVCRGRCRLMMQILSALVGMWLLSCGGFEYLWIVRI</sequence>
<keyword evidence="3 6" id="KW-0812">Transmembrane</keyword>
<dbReference type="GO" id="GO:0031965">
    <property type="term" value="C:nuclear membrane"/>
    <property type="evidence" value="ECO:0007669"/>
    <property type="project" value="UniProtKB-SubCell"/>
</dbReference>
<evidence type="ECO:0000256" key="5">
    <source>
        <dbReference type="SAM" id="MobiDB-lite"/>
    </source>
</evidence>
<feature type="domain" description="CCAAT-binding factor" evidence="7">
    <location>
        <begin position="381"/>
        <end position="529"/>
    </location>
</feature>
<evidence type="ECO:0000256" key="4">
    <source>
        <dbReference type="ARBA" id="ARBA00022989"/>
    </source>
</evidence>
<feature type="transmembrane region" description="Helical" evidence="6">
    <location>
        <begin position="596"/>
        <end position="616"/>
    </location>
</feature>
<evidence type="ECO:0000256" key="2">
    <source>
        <dbReference type="ARBA" id="ARBA00007797"/>
    </source>
</evidence>
<feature type="compositionally biased region" description="Acidic residues" evidence="5">
    <location>
        <begin position="257"/>
        <end position="276"/>
    </location>
</feature>
<dbReference type="EMBL" id="ML769468">
    <property type="protein sequence ID" value="KAE9399541.1"/>
    <property type="molecule type" value="Genomic_DNA"/>
</dbReference>
<evidence type="ECO:0000256" key="1">
    <source>
        <dbReference type="ARBA" id="ARBA00004232"/>
    </source>
</evidence>
<reference evidence="8" key="1">
    <citation type="journal article" date="2019" name="Environ. Microbiol.">
        <title>Fungal ecological strategies reflected in gene transcription - a case study of two litter decomposers.</title>
        <authorList>
            <person name="Barbi F."/>
            <person name="Kohler A."/>
            <person name="Barry K."/>
            <person name="Baskaran P."/>
            <person name="Daum C."/>
            <person name="Fauchery L."/>
            <person name="Ihrmark K."/>
            <person name="Kuo A."/>
            <person name="LaButti K."/>
            <person name="Lipzen A."/>
            <person name="Morin E."/>
            <person name="Grigoriev I.V."/>
            <person name="Henrissat B."/>
            <person name="Lindahl B."/>
            <person name="Martin F."/>
        </authorList>
    </citation>
    <scope>NUCLEOTIDE SEQUENCE</scope>
    <source>
        <strain evidence="8">JB14</strain>
    </source>
</reference>
<keyword evidence="9" id="KW-1185">Reference proteome</keyword>
<evidence type="ECO:0000313" key="8">
    <source>
        <dbReference type="EMBL" id="KAE9399541.1"/>
    </source>
</evidence>
<dbReference type="SUPFAM" id="SSF48371">
    <property type="entry name" value="ARM repeat"/>
    <property type="match status" value="1"/>
</dbReference>
<proteinExistence type="inferred from homology"/>
<dbReference type="InterPro" id="IPR005612">
    <property type="entry name" value="CCAAT-binding_factor"/>
</dbReference>
<dbReference type="InterPro" id="IPR027193">
    <property type="entry name" value="Noc4"/>
</dbReference>
<dbReference type="GO" id="GO:0030692">
    <property type="term" value="C:Noc4p-Nop14p complex"/>
    <property type="evidence" value="ECO:0007669"/>
    <property type="project" value="TreeGrafter"/>
</dbReference>
<evidence type="ECO:0000259" key="7">
    <source>
        <dbReference type="Pfam" id="PF03914"/>
    </source>
</evidence>
<keyword evidence="6" id="KW-0472">Membrane</keyword>
<dbReference type="Proteomes" id="UP000799118">
    <property type="component" value="Unassembled WGS sequence"/>
</dbReference>
<evidence type="ECO:0000313" key="9">
    <source>
        <dbReference type="Proteomes" id="UP000799118"/>
    </source>
</evidence>
<dbReference type="Pfam" id="PF03914">
    <property type="entry name" value="CBF"/>
    <property type="match status" value="1"/>
</dbReference>
<dbReference type="OrthoDB" id="10263185at2759"/>
<evidence type="ECO:0000256" key="6">
    <source>
        <dbReference type="SAM" id="Phobius"/>
    </source>
</evidence>
<accession>A0A6A4HPE9</accession>
<comment type="similarity">
    <text evidence="2">Belongs to the CBF/MAK21 family.</text>
</comment>
<comment type="subcellular location">
    <subcellularLocation>
        <location evidence="1">Nucleus membrane</location>
        <topology evidence="1">Multi-pass membrane protein</topology>
    </subcellularLocation>
</comment>